<dbReference type="RefSeq" id="WP_181585141.1">
    <property type="nucleotide sequence ID" value="NZ_CP059399.1"/>
</dbReference>
<reference evidence="1 2" key="1">
    <citation type="submission" date="2020-07" db="EMBL/GenBank/DDBJ databases">
        <authorList>
            <person name="Zhuang K."/>
            <person name="Ran Y."/>
        </authorList>
    </citation>
    <scope>NUCLEOTIDE SEQUENCE [LARGE SCALE GENOMIC DNA]</scope>
    <source>
        <strain evidence="1 2">WCH-YHL-001</strain>
    </source>
</reference>
<organism evidence="1 2">
    <name type="scientific">Nocardia huaxiensis</name>
    <dbReference type="NCBI Taxonomy" id="2755382"/>
    <lineage>
        <taxon>Bacteria</taxon>
        <taxon>Bacillati</taxon>
        <taxon>Actinomycetota</taxon>
        <taxon>Actinomycetes</taxon>
        <taxon>Mycobacteriales</taxon>
        <taxon>Nocardiaceae</taxon>
        <taxon>Nocardia</taxon>
    </lineage>
</organism>
<evidence type="ECO:0000313" key="1">
    <source>
        <dbReference type="EMBL" id="QLY33977.1"/>
    </source>
</evidence>
<evidence type="ECO:0000313" key="2">
    <source>
        <dbReference type="Proteomes" id="UP000515512"/>
    </source>
</evidence>
<dbReference type="EMBL" id="CP059399">
    <property type="protein sequence ID" value="QLY33977.1"/>
    <property type="molecule type" value="Genomic_DNA"/>
</dbReference>
<dbReference type="Proteomes" id="UP000515512">
    <property type="component" value="Chromosome"/>
</dbReference>
<gene>
    <name evidence="1" type="ORF">H0264_18630</name>
</gene>
<dbReference type="KEGG" id="nhu:H0264_18630"/>
<dbReference type="AlphaFoldDB" id="A0A7D6VJ04"/>
<keyword evidence="2" id="KW-1185">Reference proteome</keyword>
<proteinExistence type="predicted"/>
<protein>
    <submittedName>
        <fullName evidence="1">Uncharacterized protein</fullName>
    </submittedName>
</protein>
<accession>A0A7D6VJ04</accession>
<sequence length="244" mass="27350">MAMTWCANLQETCGFSLTKSGGTVAFYAWCCVHGGVGELVGETEQAKGREGALLAKRWLDRSTRVCADLVNPDRLAAKKLTLKKAHYEDSQSVFSFDLGGRLRGGDLEGQYFLAECKNYEKASDLGTHYRAFLAHCYRAVVLDHIMADNFFWIAFAPHGTTKWDSLTTVDEVKFAVLNKNVVDVNFTPDQDPASFFCMDTAKAVSDRLWLIILSEKQIEHLTLSREHHGVIEKFIIENASESVR</sequence>
<name>A0A7D6VJ04_9NOCA</name>